<dbReference type="InterPro" id="IPR029063">
    <property type="entry name" value="SAM-dependent_MTases_sf"/>
</dbReference>
<dbReference type="STRING" id="337701.SAMN05444398_109152"/>
<gene>
    <name evidence="1" type="ORF">SAMN05444398_109152</name>
</gene>
<dbReference type="AlphaFoldDB" id="A0A1M7FWL2"/>
<dbReference type="GO" id="GO:0008168">
    <property type="term" value="F:methyltransferase activity"/>
    <property type="evidence" value="ECO:0007669"/>
    <property type="project" value="UniProtKB-KW"/>
</dbReference>
<dbReference type="Proteomes" id="UP000183974">
    <property type="component" value="Unassembled WGS sequence"/>
</dbReference>
<dbReference type="RefSeq" id="WP_229709563.1">
    <property type="nucleotide sequence ID" value="NZ_BMLR01000010.1"/>
</dbReference>
<keyword evidence="1" id="KW-0808">Transferase</keyword>
<proteinExistence type="predicted"/>
<accession>A0A1M7FWL2</accession>
<dbReference type="NCBIfam" id="TIGR01444">
    <property type="entry name" value="fkbM_fam"/>
    <property type="match status" value="1"/>
</dbReference>
<sequence length="226" mass="24751">MAEYELNGVKLVIPDAMLSKRIAEKLEKGRYEGHEAQAALMRVRGGSRVLELGSGLGYIASICAAIAGPENVTTVEANPDMLLVVRDNLDRNGFQSVTLLHGAVTGQVGGEEVIEFERTKAFWGASIAREGSNRDTIVKVPLLRLSDLLATYRPDIVIMDIEGAEQTLFDAPWPEHVRSVMMELHPGRYPDTTIKKIVDCMSVSGLTYDPGPSRGRILGFRKLRGS</sequence>
<dbReference type="Pfam" id="PF01135">
    <property type="entry name" value="PCMT"/>
    <property type="match status" value="1"/>
</dbReference>
<dbReference type="SUPFAM" id="SSF53335">
    <property type="entry name" value="S-adenosyl-L-methionine-dependent methyltransferases"/>
    <property type="match status" value="1"/>
</dbReference>
<organism evidence="1 2">
    <name type="scientific">Roseovarius pacificus</name>
    <dbReference type="NCBI Taxonomy" id="337701"/>
    <lineage>
        <taxon>Bacteria</taxon>
        <taxon>Pseudomonadati</taxon>
        <taxon>Pseudomonadota</taxon>
        <taxon>Alphaproteobacteria</taxon>
        <taxon>Rhodobacterales</taxon>
        <taxon>Roseobacteraceae</taxon>
        <taxon>Roseovarius</taxon>
    </lineage>
</organism>
<evidence type="ECO:0000313" key="1">
    <source>
        <dbReference type="EMBL" id="SHM08441.1"/>
    </source>
</evidence>
<protein>
    <submittedName>
        <fullName evidence="1">Methyltransferase, FkbM family</fullName>
    </submittedName>
</protein>
<keyword evidence="2" id="KW-1185">Reference proteome</keyword>
<dbReference type="Gene3D" id="3.40.50.150">
    <property type="entry name" value="Vaccinia Virus protein VP39"/>
    <property type="match status" value="1"/>
</dbReference>
<dbReference type="GO" id="GO:0032259">
    <property type="term" value="P:methylation"/>
    <property type="evidence" value="ECO:0007669"/>
    <property type="project" value="UniProtKB-KW"/>
</dbReference>
<keyword evidence="1" id="KW-0489">Methyltransferase</keyword>
<evidence type="ECO:0000313" key="2">
    <source>
        <dbReference type="Proteomes" id="UP000183974"/>
    </source>
</evidence>
<name>A0A1M7FWL2_9RHOB</name>
<dbReference type="InterPro" id="IPR006342">
    <property type="entry name" value="FkbM_mtfrase"/>
</dbReference>
<dbReference type="CDD" id="cd02440">
    <property type="entry name" value="AdoMet_MTases"/>
    <property type="match status" value="1"/>
</dbReference>
<dbReference type="EMBL" id="FRBR01000009">
    <property type="protein sequence ID" value="SHM08441.1"/>
    <property type="molecule type" value="Genomic_DNA"/>
</dbReference>
<reference evidence="1 2" key="1">
    <citation type="submission" date="2016-11" db="EMBL/GenBank/DDBJ databases">
        <authorList>
            <person name="Jaros S."/>
            <person name="Januszkiewicz K."/>
            <person name="Wedrychowicz H."/>
        </authorList>
    </citation>
    <scope>NUCLEOTIDE SEQUENCE [LARGE SCALE GENOMIC DNA]</scope>
    <source>
        <strain evidence="1 2">DSM 29589</strain>
    </source>
</reference>